<feature type="chain" id="PRO_5025605008" description="Autotransporter domain-containing protein" evidence="1">
    <location>
        <begin position="23"/>
        <end position="536"/>
    </location>
</feature>
<organism evidence="2 3">
    <name type="scientific">Pontiella sulfatireligans</name>
    <dbReference type="NCBI Taxonomy" id="2750658"/>
    <lineage>
        <taxon>Bacteria</taxon>
        <taxon>Pseudomonadati</taxon>
        <taxon>Kiritimatiellota</taxon>
        <taxon>Kiritimatiellia</taxon>
        <taxon>Kiritimatiellales</taxon>
        <taxon>Pontiellaceae</taxon>
        <taxon>Pontiella</taxon>
    </lineage>
</organism>
<keyword evidence="1" id="KW-0732">Signal</keyword>
<dbReference type="EMBL" id="CAAHFH010000001">
    <property type="protein sequence ID" value="VGO18355.1"/>
    <property type="molecule type" value="Genomic_DNA"/>
</dbReference>
<accession>A0A6C2UDY5</accession>
<evidence type="ECO:0000256" key="1">
    <source>
        <dbReference type="SAM" id="SignalP"/>
    </source>
</evidence>
<evidence type="ECO:0008006" key="4">
    <source>
        <dbReference type="Google" id="ProtNLM"/>
    </source>
</evidence>
<gene>
    <name evidence="2" type="ORF">SCARR_00407</name>
</gene>
<dbReference type="RefSeq" id="WP_136059850.1">
    <property type="nucleotide sequence ID" value="NZ_CAAHFH010000001.1"/>
</dbReference>
<feature type="signal peptide" evidence="1">
    <location>
        <begin position="1"/>
        <end position="22"/>
    </location>
</feature>
<evidence type="ECO:0000313" key="2">
    <source>
        <dbReference type="EMBL" id="VGO18355.1"/>
    </source>
</evidence>
<name>A0A6C2UDY5_9BACT</name>
<reference evidence="2 3" key="1">
    <citation type="submission" date="2019-04" db="EMBL/GenBank/DDBJ databases">
        <authorList>
            <person name="Van Vliet M D."/>
        </authorList>
    </citation>
    <scope>NUCLEOTIDE SEQUENCE [LARGE SCALE GENOMIC DNA]</scope>
    <source>
        <strain evidence="2 3">F21</strain>
    </source>
</reference>
<proteinExistence type="predicted"/>
<dbReference type="AlphaFoldDB" id="A0A6C2UDY5"/>
<evidence type="ECO:0000313" key="3">
    <source>
        <dbReference type="Proteomes" id="UP000346198"/>
    </source>
</evidence>
<keyword evidence="3" id="KW-1185">Reference proteome</keyword>
<protein>
    <recommendedName>
        <fullName evidence="4">Autotransporter domain-containing protein</fullName>
    </recommendedName>
</protein>
<sequence length="536" mass="55063">MKKTQTLLTLLIAVMLTGAAMGDTGYWNGASGTDVNWMTTNNWINGLRPTSADNANFRARTGGAENARGELTNAVTIVNLLTGGNGALSTQGIPALTLKPGSELTLTGIAHIGYSLIQDKVEAIGELNIEAGTHTIANTLNIGNAAGTSTNDATGTLTIGNATLNVNNTTKIGTAGASAPASSTGTLLINQGATVNMTAGGAHTLYVGDYGTGNLTMNGGTLNFIGETKQTFAGYRAGSTGTIEFNSGSINGAHSITIGKTGTGNLVVNGGMLSFDPLKTLLVATDAGSTGTVEVVDGVLNLGKEPTFGAGEGIVDVQGGFLMISDGAWRKAAIEAQINAGQITATGGGSSVADDAAYTALYTAGTGSTNLTEFITLKWGITSSEPRTNAVWAVDSTLPPDPTDPYDAWMAPHTNTLSEAEQAKDADPDDDDMDNLLEYALGGNPTTNDAAAIQPTSSLVGNELEYLYNRRTNHVALGISYYLELTPSLVNTAFTNDVSAYTEIGASDPTGEFETVTNRVGTAADSAKFITLTIEN</sequence>
<dbReference type="Proteomes" id="UP000346198">
    <property type="component" value="Unassembled WGS sequence"/>
</dbReference>